<keyword evidence="8" id="KW-0175">Coiled coil</keyword>
<dbReference type="GO" id="GO:0009279">
    <property type="term" value="C:cell outer membrane"/>
    <property type="evidence" value="ECO:0007669"/>
    <property type="project" value="UniProtKB-SubCell"/>
</dbReference>
<dbReference type="GO" id="GO:0015562">
    <property type="term" value="F:efflux transmembrane transporter activity"/>
    <property type="evidence" value="ECO:0007669"/>
    <property type="project" value="InterPro"/>
</dbReference>
<reference evidence="10 11" key="1">
    <citation type="submission" date="2019-08" db="EMBL/GenBank/DDBJ databases">
        <title>Genomic characterization of a novel candidate phylum (ARYD3) from a high temperature, high salinity tertiary oil reservoir in north central Oklahoma, USA.</title>
        <authorList>
            <person name="Youssef N.H."/>
            <person name="Yadav A."/>
            <person name="Elshahed M.S."/>
        </authorList>
    </citation>
    <scope>NUCLEOTIDE SEQUENCE [LARGE SCALE GENOMIC DNA]</scope>
    <source>
        <strain evidence="10">ARYD1</strain>
    </source>
</reference>
<feature type="chain" id="PRO_5023005078" evidence="9">
    <location>
        <begin position="20"/>
        <end position="435"/>
    </location>
</feature>
<comment type="caution">
    <text evidence="10">The sequence shown here is derived from an EMBL/GenBank/DDBJ whole genome shotgun (WGS) entry which is preliminary data.</text>
</comment>
<gene>
    <name evidence="10" type="ORF">FXF49_04520</name>
</gene>
<feature type="coiled-coil region" evidence="8">
    <location>
        <begin position="203"/>
        <end position="230"/>
    </location>
</feature>
<protein>
    <submittedName>
        <fullName evidence="10">TolC family protein</fullName>
    </submittedName>
</protein>
<dbReference type="PANTHER" id="PTHR30026">
    <property type="entry name" value="OUTER MEMBRANE PROTEIN TOLC"/>
    <property type="match status" value="1"/>
</dbReference>
<evidence type="ECO:0000256" key="5">
    <source>
        <dbReference type="ARBA" id="ARBA00022692"/>
    </source>
</evidence>
<evidence type="ECO:0000256" key="1">
    <source>
        <dbReference type="ARBA" id="ARBA00004442"/>
    </source>
</evidence>
<organism evidence="10 11">
    <name type="scientific">Flexistipes sinusarabici</name>
    <dbReference type="NCBI Taxonomy" id="2352"/>
    <lineage>
        <taxon>Bacteria</taxon>
        <taxon>Pseudomonadati</taxon>
        <taxon>Deferribacterota</taxon>
        <taxon>Deferribacteres</taxon>
        <taxon>Deferribacterales</taxon>
        <taxon>Flexistipitaceae</taxon>
        <taxon>Flexistipes</taxon>
    </lineage>
</organism>
<comment type="subcellular location">
    <subcellularLocation>
        <location evidence="1">Cell outer membrane</location>
    </subcellularLocation>
</comment>
<dbReference type="PANTHER" id="PTHR30026:SF20">
    <property type="entry name" value="OUTER MEMBRANE PROTEIN TOLC"/>
    <property type="match status" value="1"/>
</dbReference>
<dbReference type="AlphaFoldDB" id="A0A5D0MN16"/>
<keyword evidence="6" id="KW-0472">Membrane</keyword>
<keyword evidence="9" id="KW-0732">Signal</keyword>
<evidence type="ECO:0000256" key="4">
    <source>
        <dbReference type="ARBA" id="ARBA00022452"/>
    </source>
</evidence>
<dbReference type="EMBL" id="VSIV01000102">
    <property type="protein sequence ID" value="TYB33792.1"/>
    <property type="molecule type" value="Genomic_DNA"/>
</dbReference>
<proteinExistence type="inferred from homology"/>
<dbReference type="Gene3D" id="1.20.1600.10">
    <property type="entry name" value="Outer membrane efflux proteins (OEP)"/>
    <property type="match status" value="1"/>
</dbReference>
<evidence type="ECO:0000313" key="10">
    <source>
        <dbReference type="EMBL" id="TYB33792.1"/>
    </source>
</evidence>
<evidence type="ECO:0000256" key="2">
    <source>
        <dbReference type="ARBA" id="ARBA00007613"/>
    </source>
</evidence>
<feature type="signal peptide" evidence="9">
    <location>
        <begin position="1"/>
        <end position="19"/>
    </location>
</feature>
<dbReference type="SUPFAM" id="SSF56954">
    <property type="entry name" value="Outer membrane efflux proteins (OEP)"/>
    <property type="match status" value="1"/>
</dbReference>
<dbReference type="InterPro" id="IPR003423">
    <property type="entry name" value="OMP_efflux"/>
</dbReference>
<keyword evidence="4" id="KW-1134">Transmembrane beta strand</keyword>
<evidence type="ECO:0000256" key="9">
    <source>
        <dbReference type="SAM" id="SignalP"/>
    </source>
</evidence>
<dbReference type="Pfam" id="PF02321">
    <property type="entry name" value="OEP"/>
    <property type="match status" value="2"/>
</dbReference>
<comment type="similarity">
    <text evidence="2">Belongs to the outer membrane factor (OMF) (TC 1.B.17) family.</text>
</comment>
<keyword evidence="7" id="KW-0998">Cell outer membrane</keyword>
<accession>A0A5D0MN16</accession>
<keyword evidence="5" id="KW-0812">Transmembrane</keyword>
<keyword evidence="3" id="KW-0813">Transport</keyword>
<name>A0A5D0MN16_FLESI</name>
<evidence type="ECO:0000256" key="6">
    <source>
        <dbReference type="ARBA" id="ARBA00023136"/>
    </source>
</evidence>
<evidence type="ECO:0000313" key="11">
    <source>
        <dbReference type="Proteomes" id="UP000323337"/>
    </source>
</evidence>
<evidence type="ECO:0000256" key="7">
    <source>
        <dbReference type="ARBA" id="ARBA00023237"/>
    </source>
</evidence>
<feature type="coiled-coil region" evidence="8">
    <location>
        <begin position="361"/>
        <end position="388"/>
    </location>
</feature>
<dbReference type="Proteomes" id="UP000323337">
    <property type="component" value="Unassembled WGS sequence"/>
</dbReference>
<sequence>MQGFLAACMIFLFATASFGFQLSYQQGKKLVLKNNNLIQAYQEKVKSSEFRYYQAKGGYLPDINISETYTNTDEPATAAFSKMAQGEFDMDYFSNELANPDSVENYETKVEILQPVFMKGKIYFGIRQASKMKDIAELTSERIQQEILYNYINNFFGMSLAEKALEVTKKSYERTKRYYQQTKNFYENGMIVKSDLMVAKTHLLKNESAINEAQKQVEVAQSRLQQVLGIDEEIDIVWETPDFNIDKSLDNYLQTAVSSREDLLVLDKQLDIAEIETKKSKFNLLPEVSLFANYKWNDSEFMNDGSEGATFGAKVSFNLFNGFTDYNKIRENTSDYLYMLNIKHDKKRKIRSEVKDAYYSVEAARKKLEAAKKQVEAAYEALSITQNRFKEGLIKITELLDREVDVKQAELSLYMAEYELITSKARLLLNAGILR</sequence>
<evidence type="ECO:0000256" key="8">
    <source>
        <dbReference type="SAM" id="Coils"/>
    </source>
</evidence>
<dbReference type="GO" id="GO:0015288">
    <property type="term" value="F:porin activity"/>
    <property type="evidence" value="ECO:0007669"/>
    <property type="project" value="TreeGrafter"/>
</dbReference>
<dbReference type="InterPro" id="IPR051906">
    <property type="entry name" value="TolC-like"/>
</dbReference>
<evidence type="ECO:0000256" key="3">
    <source>
        <dbReference type="ARBA" id="ARBA00022448"/>
    </source>
</evidence>
<dbReference type="GO" id="GO:1990281">
    <property type="term" value="C:efflux pump complex"/>
    <property type="evidence" value="ECO:0007669"/>
    <property type="project" value="TreeGrafter"/>
</dbReference>